<evidence type="ECO:0000313" key="2">
    <source>
        <dbReference type="Proteomes" id="UP000831701"/>
    </source>
</evidence>
<accession>A0ACB8VIN7</accession>
<name>A0ACB8VIN7_9TELE</name>
<comment type="caution">
    <text evidence="1">The sequence shown here is derived from an EMBL/GenBank/DDBJ whole genome shotgun (WGS) entry which is preliminary data.</text>
</comment>
<organism evidence="1 2">
    <name type="scientific">Scortum barcoo</name>
    <name type="common">barcoo grunter</name>
    <dbReference type="NCBI Taxonomy" id="214431"/>
    <lineage>
        <taxon>Eukaryota</taxon>
        <taxon>Metazoa</taxon>
        <taxon>Chordata</taxon>
        <taxon>Craniata</taxon>
        <taxon>Vertebrata</taxon>
        <taxon>Euteleostomi</taxon>
        <taxon>Actinopterygii</taxon>
        <taxon>Neopterygii</taxon>
        <taxon>Teleostei</taxon>
        <taxon>Neoteleostei</taxon>
        <taxon>Acanthomorphata</taxon>
        <taxon>Eupercaria</taxon>
        <taxon>Centrarchiformes</taxon>
        <taxon>Terapontoidei</taxon>
        <taxon>Terapontidae</taxon>
        <taxon>Scortum</taxon>
    </lineage>
</organism>
<proteinExistence type="predicted"/>
<dbReference type="Proteomes" id="UP000831701">
    <property type="component" value="Chromosome 21"/>
</dbReference>
<dbReference type="EMBL" id="CM041551">
    <property type="protein sequence ID" value="KAI3355260.1"/>
    <property type="molecule type" value="Genomic_DNA"/>
</dbReference>
<reference evidence="1" key="1">
    <citation type="submission" date="2022-04" db="EMBL/GenBank/DDBJ databases">
        <title>Jade perch genome.</title>
        <authorList>
            <person name="Chao B."/>
        </authorList>
    </citation>
    <scope>NUCLEOTIDE SEQUENCE</scope>
    <source>
        <strain evidence="1">CB-2022</strain>
    </source>
</reference>
<sequence>MMNSILICLLCGLYGVRAKDKDQKGKYSVPILDVKARQLVLDVNQTLLLSCRGRWELTWAFPSGLARDQVRVEDSRCGRTSQQYCSSLTVSRSQAQHTGLFRCRYQHRTRKQTSIYVYVTDSQQPFVEHPGMSPEVLYMKEKQPLVIPCRVTHPNVTSTLVKYPSHSLSPDQRNIIWNNKQGFTIRTPTFYYIGLFFCQTTTDGVTHKSRIYFVHRPVSNIMEVYLNSSGPVQALKGERLVLNCTATGELNTRVNITWDYPGKINNTGFTSKRLLKHRTHMLFYNILTIPKLQRSDRGLYTCRVTSGENTKQEKVTVTVYDRPFIRIKPRHGSVIEAQAGQKSYRISPKLRAFPAPKVIWLKDGMVAAEQCSRYHMDGNSLVIRDVAEEDAGKYTVLARIQEHGLYQNLTLTLVVNVSPQIGEKAVSLQDPGTVPRGSKQALHCTSHGVPPPHIQWLWHPCPPKGLPVFGWILTRPLFFAARLHHEPDAALEEAQGQWTRLGQADGGPRAWVLSPLLGLALGTAALLSGPGRRRTGLPVRKSERFSSRCLASSPTRDASQQRDCPFVFKRVCVQHPPHTMEPCDRESPRQVHKQPHPECYTDRQELLQRKQKTVGVLTVAEAFVSGVYRCVASNSVGTDQLDIHFYVTDVPGGFSVSQKEEPREGGDLHLTCVANRYLYTALSWQRVNDTEDARHRSPAPGSQRPTSEEFSNSVVLLLSNLTARDSGAYRCSARHIITGQEIHLDTQVVVTKIKVICGLRPSKFVCKSSGIVISPEDGTLHIDRITVEDQGLYTCQATNERGSAESSAYIWVSGASEASFLEIPTLTCTCVVATLFWLLLTLFIRKLKQPNSSNAKPQYLSIIVDSGEGPIEEQCERLQYDPNQWEFPRERLKLGKPLGRGAFGKVMQASAFGIDNTTSCRTVAVKMLKEGATDSEHKALMTELKILNHIGHHLNVVNLLGACTKPGAGPLMVIVEYCRFGNLSTFLKSKREVFIQNTPAGEKDGDPGCVGSQSNIRAEFDERDEKENHLVSNSPLFLEDLISFSFQVARGMEFLASRKCIHRDLAARNILLSDNKVVKICDFGLARDIYKDPDYVRKGDARLPLKWMSPESIFDKVFTTQSDVWSYGILLWEIFSLGASPYPGIHIDEEFCHRLKAGTRMRAPEYSTPDMWLQHHAGVLGVRSPSDRPTFTNLVETLGDLLQARVQQDGKDYIPLGSFMTGDTGRSETFKENPLAVTNLSYMRGMATLQTFEELPCEEPDSRDDEQSDSGMVLPSEELRHLMWNNGSKNRKFSRCGRRSDGSLPSLRVGNNQVPFLCNDIAALHDDKPSILPCDWESDEGGSPPPDYSSAFLYPSL</sequence>
<evidence type="ECO:0000313" key="1">
    <source>
        <dbReference type="EMBL" id="KAI3355260.1"/>
    </source>
</evidence>
<gene>
    <name evidence="1" type="ORF">L3Q82_018113</name>
</gene>
<protein>
    <submittedName>
        <fullName evidence="1">Uncharacterized protein</fullName>
    </submittedName>
</protein>
<keyword evidence="2" id="KW-1185">Reference proteome</keyword>